<dbReference type="PANTHER" id="PTHR43047:SF72">
    <property type="entry name" value="OSMOSENSING HISTIDINE PROTEIN KINASE SLN1"/>
    <property type="match status" value="1"/>
</dbReference>
<evidence type="ECO:0000256" key="7">
    <source>
        <dbReference type="ARBA" id="ARBA00023136"/>
    </source>
</evidence>
<dbReference type="SUPFAM" id="SSF47384">
    <property type="entry name" value="Homodimeric domain of signal transducing histidine kinase"/>
    <property type="match status" value="1"/>
</dbReference>
<dbReference type="SUPFAM" id="SSF55874">
    <property type="entry name" value="ATPase domain of HSP90 chaperone/DNA topoisomerase II/histidine kinase"/>
    <property type="match status" value="1"/>
</dbReference>
<accession>F8H3C5</accession>
<evidence type="ECO:0000256" key="4">
    <source>
        <dbReference type="ARBA" id="ARBA00022679"/>
    </source>
</evidence>
<dbReference type="KEGG" id="psz:PSTAB_0060"/>
<dbReference type="Pfam" id="PF08448">
    <property type="entry name" value="PAS_4"/>
    <property type="match status" value="1"/>
</dbReference>
<dbReference type="SUPFAM" id="SSF55785">
    <property type="entry name" value="PYP-like sensor domain (PAS domain)"/>
    <property type="match status" value="1"/>
</dbReference>
<dbReference type="FunFam" id="1.10.287.130:FF:000001">
    <property type="entry name" value="Two-component sensor histidine kinase"/>
    <property type="match status" value="1"/>
</dbReference>
<dbReference type="CDD" id="cd00130">
    <property type="entry name" value="PAS"/>
    <property type="match status" value="1"/>
</dbReference>
<comment type="caution">
    <text evidence="8">Lacks conserved residue(s) required for the propagation of feature annotation.</text>
</comment>
<dbReference type="SMART" id="SM00091">
    <property type="entry name" value="PAS"/>
    <property type="match status" value="1"/>
</dbReference>
<reference evidence="14" key="3">
    <citation type="submission" date="2011-06" db="EMBL/GenBank/DDBJ databases">
        <title>Complete genome sequence of Pseudomonas stutzeri strain CGMCC 1.1803.</title>
        <authorList>
            <person name="Yan Y."/>
            <person name="Chen M."/>
            <person name="Lu W."/>
            <person name="Zhang W."/>
            <person name="Ping S."/>
            <person name="Lin M."/>
        </authorList>
    </citation>
    <scope>NUCLEOTIDE SEQUENCE [LARGE SCALE GENOMIC DNA]</scope>
    <source>
        <strain evidence="14">ATCC 17588 / DSM 5190 / CCUG 11256 / JCM 5965 / LMG 11199 / NCIMB 11358 / Stanier 221</strain>
    </source>
</reference>
<dbReference type="CDD" id="cd16922">
    <property type="entry name" value="HATPase_EvgS-ArcB-TorS-like"/>
    <property type="match status" value="1"/>
</dbReference>
<dbReference type="SMART" id="SM00448">
    <property type="entry name" value="REC"/>
    <property type="match status" value="2"/>
</dbReference>
<dbReference type="InterPro" id="IPR004358">
    <property type="entry name" value="Sig_transdc_His_kin-like_C"/>
</dbReference>
<proteinExistence type="predicted"/>
<reference key="2">
    <citation type="submission" date="2011-06" db="EMBL/GenBank/DDBJ databases">
        <title>Complete Genome Sequence of Pseudomonas stutzeri Strain CGMCC 1.1803.</title>
        <authorList>
            <person name="Yan Y."/>
            <person name="Chen M."/>
            <person name="Lu W."/>
            <person name="Zhang W."/>
            <person name="Ping S."/>
            <person name="Lin M."/>
        </authorList>
    </citation>
    <scope>NUCLEOTIDE SEQUENCE</scope>
    <source>
        <strain>ATCC 17588</strain>
    </source>
</reference>
<dbReference type="PANTHER" id="PTHR43047">
    <property type="entry name" value="TWO-COMPONENT HISTIDINE PROTEIN KINASE"/>
    <property type="match status" value="1"/>
</dbReference>
<dbReference type="InterPro" id="IPR036890">
    <property type="entry name" value="HATPase_C_sf"/>
</dbReference>
<evidence type="ECO:0000256" key="5">
    <source>
        <dbReference type="ARBA" id="ARBA00022777"/>
    </source>
</evidence>
<dbReference type="Pfam" id="PF00512">
    <property type="entry name" value="HisKA"/>
    <property type="match status" value="1"/>
</dbReference>
<keyword evidence="6" id="KW-0902">Two-component regulatory system</keyword>
<feature type="domain" description="Response regulatory" evidence="11">
    <location>
        <begin position="735"/>
        <end position="855"/>
    </location>
</feature>
<dbReference type="SUPFAM" id="SSF52172">
    <property type="entry name" value="CheY-like"/>
    <property type="match status" value="2"/>
</dbReference>
<evidence type="ECO:0000259" key="11">
    <source>
        <dbReference type="PROSITE" id="PS50110"/>
    </source>
</evidence>
<dbReference type="Proteomes" id="UP000008932">
    <property type="component" value="Chromosome"/>
</dbReference>
<dbReference type="GO" id="GO:0000155">
    <property type="term" value="F:phosphorelay sensor kinase activity"/>
    <property type="evidence" value="ECO:0007669"/>
    <property type="project" value="InterPro"/>
</dbReference>
<keyword evidence="5" id="KW-0418">Kinase</keyword>
<dbReference type="InterPro" id="IPR011006">
    <property type="entry name" value="CheY-like_superfamily"/>
</dbReference>
<dbReference type="InterPro" id="IPR036097">
    <property type="entry name" value="HisK_dim/P_sf"/>
</dbReference>
<evidence type="ECO:0000256" key="6">
    <source>
        <dbReference type="ARBA" id="ARBA00023012"/>
    </source>
</evidence>
<feature type="domain" description="PAS" evidence="12">
    <location>
        <begin position="357"/>
        <end position="399"/>
    </location>
</feature>
<evidence type="ECO:0000256" key="3">
    <source>
        <dbReference type="ARBA" id="ARBA00022553"/>
    </source>
</evidence>
<dbReference type="CDD" id="cd19410">
    <property type="entry name" value="HK9-like_sensor"/>
    <property type="match status" value="1"/>
</dbReference>
<dbReference type="EC" id="2.7.13.3" evidence="2"/>
<feature type="domain" description="Response regulatory" evidence="11">
    <location>
        <begin position="863"/>
        <end position="973"/>
    </location>
</feature>
<protein>
    <recommendedName>
        <fullName evidence="2">histidine kinase</fullName>
        <ecNumber evidence="2">2.7.13.3</ecNumber>
    </recommendedName>
</protein>
<dbReference type="CDD" id="cd00082">
    <property type="entry name" value="HisKA"/>
    <property type="match status" value="1"/>
</dbReference>
<dbReference type="Pfam" id="PF05227">
    <property type="entry name" value="CHASE3"/>
    <property type="match status" value="1"/>
</dbReference>
<keyword evidence="3 8" id="KW-0597">Phosphoprotein</keyword>
<evidence type="ECO:0000259" key="12">
    <source>
        <dbReference type="PROSITE" id="PS50112"/>
    </source>
</evidence>
<feature type="modified residue" description="4-aspartylphosphate" evidence="8">
    <location>
        <position position="912"/>
    </location>
</feature>
<dbReference type="FunFam" id="3.30.565.10:FF:000006">
    <property type="entry name" value="Sensor histidine kinase WalK"/>
    <property type="match status" value="1"/>
</dbReference>
<dbReference type="GO" id="GO:0005886">
    <property type="term" value="C:plasma membrane"/>
    <property type="evidence" value="ECO:0007669"/>
    <property type="project" value="UniProtKB-ARBA"/>
</dbReference>
<dbReference type="HOGENOM" id="CLU_013319_0_0_6"/>
<dbReference type="Pfam" id="PF00072">
    <property type="entry name" value="Response_reg"/>
    <property type="match status" value="2"/>
</dbReference>
<dbReference type="PROSITE" id="PS50112">
    <property type="entry name" value="PAS"/>
    <property type="match status" value="1"/>
</dbReference>
<dbReference type="Gene3D" id="3.30.450.20">
    <property type="entry name" value="PAS domain"/>
    <property type="match status" value="1"/>
</dbReference>
<evidence type="ECO:0000256" key="8">
    <source>
        <dbReference type="PROSITE-ProRule" id="PRU00169"/>
    </source>
</evidence>
<feature type="domain" description="Histidine kinase" evidence="10">
    <location>
        <begin position="489"/>
        <end position="710"/>
    </location>
</feature>
<evidence type="ECO:0000256" key="9">
    <source>
        <dbReference type="SAM" id="Phobius"/>
    </source>
</evidence>
<dbReference type="GO" id="GO:0009927">
    <property type="term" value="F:histidine phosphotransfer kinase activity"/>
    <property type="evidence" value="ECO:0007669"/>
    <property type="project" value="TreeGrafter"/>
</dbReference>
<dbReference type="CDD" id="cd00156">
    <property type="entry name" value="REC"/>
    <property type="match status" value="1"/>
</dbReference>
<dbReference type="SMART" id="SM00388">
    <property type="entry name" value="HisKA"/>
    <property type="match status" value="1"/>
</dbReference>
<feature type="transmembrane region" description="Helical" evidence="9">
    <location>
        <begin position="218"/>
        <end position="237"/>
    </location>
</feature>
<reference evidence="13 14" key="1">
    <citation type="journal article" date="2011" name="J. Bacteriol.">
        <title>Complete Genome Sequence of the Type Strain Pseudomonas stutzeri CGMCC 1.1803.</title>
        <authorList>
            <person name="Chen M."/>
            <person name="Yan Y."/>
            <person name="Zhang W."/>
            <person name="Lu W."/>
            <person name="Wang J."/>
            <person name="Ping S."/>
            <person name="Lin M."/>
        </authorList>
    </citation>
    <scope>NUCLEOTIDE SEQUENCE [LARGE SCALE GENOMIC DNA]</scope>
    <source>
        <strain evidence="14">ATCC 17588 / DSM 5190 / CCUG 11256 / JCM 5965 / LMG 11199 / NCIMB 11358 / Stanier 221</strain>
    </source>
</reference>
<dbReference type="InterPro" id="IPR007891">
    <property type="entry name" value="CHASE3"/>
</dbReference>
<dbReference type="PRINTS" id="PR00344">
    <property type="entry name" value="BCTRLSENSOR"/>
</dbReference>
<dbReference type="InterPro" id="IPR001789">
    <property type="entry name" value="Sig_transdc_resp-reg_receiver"/>
</dbReference>
<organism evidence="13 14">
    <name type="scientific">Stutzerimonas stutzeri (strain ATCC 17588 / DSM 5190 / CCUG 11256 / JCM 5965 / LMG 11199 / NBRC 14165 / NCIMB 11358 / Stanier 221)</name>
    <name type="common">Pseudomonas stutzeri</name>
    <dbReference type="NCBI Taxonomy" id="96563"/>
    <lineage>
        <taxon>Bacteria</taxon>
        <taxon>Pseudomonadati</taxon>
        <taxon>Pseudomonadota</taxon>
        <taxon>Gammaproteobacteria</taxon>
        <taxon>Pseudomonadales</taxon>
        <taxon>Pseudomonadaceae</taxon>
        <taxon>Stutzerimonas</taxon>
    </lineage>
</organism>
<dbReference type="EMBL" id="CP002881">
    <property type="protein sequence ID" value="AEJ03341.1"/>
    <property type="molecule type" value="Genomic_DNA"/>
</dbReference>
<keyword evidence="7 9" id="KW-0472">Membrane</keyword>
<keyword evidence="9" id="KW-0812">Transmembrane</keyword>
<dbReference type="AlphaFoldDB" id="F8H3C5"/>
<dbReference type="Gene3D" id="1.10.287.130">
    <property type="match status" value="1"/>
</dbReference>
<dbReference type="PROSITE" id="PS50109">
    <property type="entry name" value="HIS_KIN"/>
    <property type="match status" value="1"/>
</dbReference>
<evidence type="ECO:0000313" key="13">
    <source>
        <dbReference type="EMBL" id="AEJ03341.1"/>
    </source>
</evidence>
<dbReference type="Gene3D" id="3.30.565.10">
    <property type="entry name" value="Histidine kinase-like ATPase, C-terminal domain"/>
    <property type="match status" value="1"/>
</dbReference>
<dbReference type="InterPro" id="IPR013656">
    <property type="entry name" value="PAS_4"/>
</dbReference>
<dbReference type="SMART" id="SM00387">
    <property type="entry name" value="HATPase_c"/>
    <property type="match status" value="1"/>
</dbReference>
<evidence type="ECO:0000313" key="14">
    <source>
        <dbReference type="Proteomes" id="UP000008932"/>
    </source>
</evidence>
<comment type="catalytic activity">
    <reaction evidence="1">
        <text>ATP + protein L-histidine = ADP + protein N-phospho-L-histidine.</text>
        <dbReference type="EC" id="2.7.13.3"/>
    </reaction>
</comment>
<gene>
    <name evidence="13" type="ordered locus">PSTAB_0060</name>
</gene>
<keyword evidence="9" id="KW-1133">Transmembrane helix</keyword>
<evidence type="ECO:0000256" key="1">
    <source>
        <dbReference type="ARBA" id="ARBA00000085"/>
    </source>
</evidence>
<dbReference type="Pfam" id="PF02518">
    <property type="entry name" value="HATPase_c"/>
    <property type="match status" value="1"/>
</dbReference>
<dbReference type="PROSITE" id="PS50110">
    <property type="entry name" value="RESPONSE_REGULATORY"/>
    <property type="match status" value="2"/>
</dbReference>
<dbReference type="InterPro" id="IPR000014">
    <property type="entry name" value="PAS"/>
</dbReference>
<evidence type="ECO:0000256" key="2">
    <source>
        <dbReference type="ARBA" id="ARBA00012438"/>
    </source>
</evidence>
<name>F8H3C5_STUS2</name>
<keyword evidence="4" id="KW-0808">Transferase</keyword>
<dbReference type="InterPro" id="IPR035965">
    <property type="entry name" value="PAS-like_dom_sf"/>
</dbReference>
<dbReference type="Gene3D" id="3.40.50.2300">
    <property type="match status" value="2"/>
</dbReference>
<sequence>MGSDCIRESRCFRYRAAARVPCSLPRGRSPVCPQDSRSVGIQSHFWLRSRCSPPSAGRASEPRKRCCRPIGPSAIAWRSSPSVQAILSSLQDIETGSRGFILTGDASYLEPYERGLNQLEGYRRSLEQLVEGRSYPDQRWFRTLDATIAERLQVAAGNVQARRDAGLQAAAERLRGAGGNLLMDRLRALLNAVEQQERRELKAASSAVAQTTERAQRLALIGSLVVVALLLIAFWAVHCNLRIRQQLAGAAQAGEARLGALLQAIPDYLYAVDHRQQISSLAAGTARRAPQPAAIEPLLHDLLQQHEDSGLRQNTWCEVQTRRTFEVRLMPTGLGDHLAIARDISELQRSRDSLHDQQLFLRRVVDTDDNLIFVRDAQGRFLLCNTALSALLDVRPQDIEQRHPDEVPSARLLRPLLLGDDELAALASSSGELRTTEVALTDAHGTEHWFQVVKRPLRISARTCHVVTVAVDVSLRRRMEQMKTEFISTVSHELRTPLTAIRGALGMLIGGIAGQLSDEARPLLTIAHKNSERLVRLINDILDIEKLEAGRLAFNLGRHDVRPLVQQALSDITPYGQDYGVTLEFLDAPELASSEATLDPDRFAQVMANLLSNAIKHSPAGGRVTVDLRRSGERLEIGVQDRGPGIPEAFRSSIFERFAQADSSDARQRGGTGLGLAITRSLVQQMNGKIGFDCQPDQGTRFWLQLPLEEHAQPLQPQAPAQPLSLGSAPQQTPLILILEPDCHAAEQLAEALHQHGYATLIAHAAAEARELLGQHRVQALTLSPALDDENSVAFLQSLRSQHHYRNLPVLIVSVQPQRRDEDDGLLRGGAVGVIDWLHKPIDPSRVMEVIRACLQLGGSKPRILHVEDDDDLRVLLARQIAMLDVELAGAATLQEARQLISAQPFDLAIIDLMLPDGDGTELFDQLAQSIPPPPVIIFSALDTPIQDNRLALRQLVKSRHDGDELARLIQHLLQHWPPGHTHSDEVHA</sequence>
<dbReference type="InterPro" id="IPR005467">
    <property type="entry name" value="His_kinase_dom"/>
</dbReference>
<dbReference type="NCBIfam" id="TIGR00229">
    <property type="entry name" value="sensory_box"/>
    <property type="match status" value="1"/>
</dbReference>
<dbReference type="InterPro" id="IPR003594">
    <property type="entry name" value="HATPase_dom"/>
</dbReference>
<dbReference type="InterPro" id="IPR003661">
    <property type="entry name" value="HisK_dim/P_dom"/>
</dbReference>
<evidence type="ECO:0000259" key="10">
    <source>
        <dbReference type="PROSITE" id="PS50109"/>
    </source>
</evidence>